<dbReference type="GO" id="GO:0003844">
    <property type="term" value="F:1,4-alpha-glucan branching enzyme activity"/>
    <property type="evidence" value="ECO:0007669"/>
    <property type="project" value="UniProtKB-EC"/>
</dbReference>
<accession>A0A813GIA7</accession>
<feature type="transmembrane region" description="Helical" evidence="9">
    <location>
        <begin position="1226"/>
        <end position="1248"/>
    </location>
</feature>
<dbReference type="InterPro" id="IPR013083">
    <property type="entry name" value="Znf_RING/FYVE/PHD"/>
</dbReference>
<keyword evidence="7" id="KW-0862">Zinc</keyword>
<dbReference type="InterPro" id="IPR013780">
    <property type="entry name" value="Glyco_hydro_b"/>
</dbReference>
<dbReference type="SUPFAM" id="SSF51445">
    <property type="entry name" value="(Trans)glycosidases"/>
    <property type="match status" value="1"/>
</dbReference>
<evidence type="ECO:0000256" key="7">
    <source>
        <dbReference type="ARBA" id="ARBA00022833"/>
    </source>
</evidence>
<evidence type="ECO:0000256" key="5">
    <source>
        <dbReference type="ARBA" id="ARBA00022723"/>
    </source>
</evidence>
<dbReference type="InterPro" id="IPR017853">
    <property type="entry name" value="GH"/>
</dbReference>
<dbReference type="InterPro" id="IPR014756">
    <property type="entry name" value="Ig_E-set"/>
</dbReference>
<evidence type="ECO:0000313" key="11">
    <source>
        <dbReference type="EMBL" id="CAE8624998.1"/>
    </source>
</evidence>
<dbReference type="CDD" id="cd16495">
    <property type="entry name" value="RING_CH-C4HC3_MARCH"/>
    <property type="match status" value="1"/>
</dbReference>
<name>A0A813GIA7_POLGL</name>
<feature type="transmembrane region" description="Helical" evidence="9">
    <location>
        <begin position="1153"/>
        <end position="1171"/>
    </location>
</feature>
<dbReference type="Gene3D" id="3.20.20.80">
    <property type="entry name" value="Glycosidases"/>
    <property type="match status" value="1"/>
</dbReference>
<evidence type="ECO:0000256" key="8">
    <source>
        <dbReference type="SAM" id="MobiDB-lite"/>
    </source>
</evidence>
<evidence type="ECO:0000256" key="4">
    <source>
        <dbReference type="ARBA" id="ARBA00022679"/>
    </source>
</evidence>
<gene>
    <name evidence="11" type="ORF">PGLA2088_LOCUS368</name>
</gene>
<dbReference type="GO" id="GO:0005975">
    <property type="term" value="P:carbohydrate metabolic process"/>
    <property type="evidence" value="ECO:0007669"/>
    <property type="project" value="InterPro"/>
</dbReference>
<keyword evidence="6" id="KW-0863">Zinc-finger</keyword>
<dbReference type="SUPFAM" id="SSF51011">
    <property type="entry name" value="Glycosyl hydrolase domain"/>
    <property type="match status" value="1"/>
</dbReference>
<dbReference type="EC" id="2.4.1.18" evidence="3"/>
<sequence length="1262" mass="139214">MAATASALPAREFEPRLSTVKEDGLTPCVPRPPLMPPEPALPGDWRWKLAALDSGPLCSKAGSWTADPSRSPWTAAEERSRPELVPLPLSLADLRNDRPDMGASAPLSLADATALPRASHIPSDDRSLDALQLRQMESLKSIRPQDQRTNRAFEETIPHRKSRKSRIMAGGDVPELWHLANACGPRWISDEVCSFRVWAPHGESVAVEIQDGEEIREVKLAREGDFWSGEAPCKPGIRYRIALGSTWNDCFAQEGARLIRRDPYAREYEFDSCWSILHPPIRTPPAFSAPKFNELIIYELHVGSFVPSADESRAFSATTSRLEYIANLGFNCIQVMPTAEFGGIWGYNSRQLLASHGPWGTAAEMRELVDRAHTLGLAVLFDVVLNHGSAKMNSLWNWDGYGPDNCGGIYFEGEVDTPWGKRFAFQKAEIQDYLKQACRTWIEEYGVDGLRFDSVHNMPWWLLQQITCGLKEHYPNKILIAEITPENPKVVTDAGFHSCWLHATHFDSLKAMQGEGGRTDRMAMLKNMVAPHNFGNIGGVHSVLGSHDQIGDRHGGKQDGQGTHRYFVSRFGGRGNWHARAQCRAWFCFQNCCKGLPMTFMGSETLQEDWWHVDQHHRFNWDLAQGSDAASVDMRSLVTASNKLRISHAALTQDQHRFVHEDKENAVLVFLRWTEESACLCIAHFGEEQFEKDSYAVNTSWGGGRRWRLVLSSQAKEFGGWDGSSTPEAEADGSGKIHISIPKWSVLVYSATRIASDSPPSYAKENMLSPPAIIVIGSFCGPVAIAAFFHARTAGGAGGVHSFTVSSNKGSNRFHSSDDQQWHLQSSHLNPHMSAMIASCGLTLQAATMAGLSMTDFHPESWNPAWSVDTILVGLVSFFLSDSESGYGAVTSSAERRRALAEESWVTNSQDSDFQALFPELLRLPLAPGSAEVIGHTAEASDPEQPLTHPSLGSRARAGYDLEAPSGTSEVAVECWICRELTSEPLIHPCACRGSMSGVHQSCVQRWMSHQRRAGGGSGRPSCVVCQEPYLGREQRPGFGSFACHYVSDLTGQLGRSCLLVSMLVGFQDCTQGPEASLPAVARAAFVVLFTLISLHKFAVLAASLPLHRPPPRGRRARRLYTSDPYVLSRHSAEALTTTCVLGLWYVRGELPLFAFLPFGITAFVLGLKLCARRPSAGCLFQLLRMACECAMTPVVLFRASALRVFRNPQQVLRWVHPLEASSHMILVVLAVLLALSCSSNVPVVLLWSAHSLLLTAGFVER</sequence>
<dbReference type="InterPro" id="IPR006048">
    <property type="entry name" value="A-amylase/branching_C"/>
</dbReference>
<keyword evidence="9" id="KW-0472">Membrane</keyword>
<dbReference type="Pfam" id="PF02806">
    <property type="entry name" value="Alpha-amylase_C"/>
    <property type="match status" value="1"/>
</dbReference>
<evidence type="ECO:0000256" key="9">
    <source>
        <dbReference type="SAM" id="Phobius"/>
    </source>
</evidence>
<evidence type="ECO:0000256" key="1">
    <source>
        <dbReference type="ARBA" id="ARBA00000826"/>
    </source>
</evidence>
<dbReference type="Gene3D" id="2.60.40.1180">
    <property type="entry name" value="Golgi alpha-mannosidase II"/>
    <property type="match status" value="1"/>
</dbReference>
<feature type="domain" description="RING-CH-type" evidence="10">
    <location>
        <begin position="967"/>
        <end position="1033"/>
    </location>
</feature>
<feature type="non-terminal residue" evidence="11">
    <location>
        <position position="1262"/>
    </location>
</feature>
<comment type="similarity">
    <text evidence="2">Belongs to the glycosyl hydrolase 13 family. GlgB subfamily.</text>
</comment>
<dbReference type="Pfam" id="PF12906">
    <property type="entry name" value="RINGv"/>
    <property type="match status" value="1"/>
</dbReference>
<dbReference type="GO" id="GO:0008270">
    <property type="term" value="F:zinc ion binding"/>
    <property type="evidence" value="ECO:0007669"/>
    <property type="project" value="UniProtKB-KW"/>
</dbReference>
<dbReference type="AlphaFoldDB" id="A0A813GIA7"/>
<comment type="catalytic activity">
    <reaction evidence="1">
        <text>Transfers a segment of a (1-&gt;4)-alpha-D-glucan chain to a primary hydroxy group in a similar glucan chain.</text>
        <dbReference type="EC" id="2.4.1.18"/>
    </reaction>
</comment>
<evidence type="ECO:0000313" key="12">
    <source>
        <dbReference type="Proteomes" id="UP000626109"/>
    </source>
</evidence>
<keyword evidence="9" id="KW-1133">Transmembrane helix</keyword>
<dbReference type="SUPFAM" id="SSF54495">
    <property type="entry name" value="UBC-like"/>
    <property type="match status" value="1"/>
</dbReference>
<evidence type="ECO:0000256" key="2">
    <source>
        <dbReference type="ARBA" id="ARBA00009000"/>
    </source>
</evidence>
<feature type="compositionally biased region" description="Basic and acidic residues" evidence="8">
    <location>
        <begin position="11"/>
        <end position="24"/>
    </location>
</feature>
<feature type="compositionally biased region" description="Pro residues" evidence="8">
    <location>
        <begin position="29"/>
        <end position="40"/>
    </location>
</feature>
<protein>
    <recommendedName>
        <fullName evidence="3">1,4-alpha-glucan branching enzyme</fullName>
        <ecNumber evidence="3">2.4.1.18</ecNumber>
    </recommendedName>
</protein>
<keyword evidence="9" id="KW-0812">Transmembrane</keyword>
<dbReference type="InterPro" id="IPR006047">
    <property type="entry name" value="GH13_cat_dom"/>
</dbReference>
<dbReference type="Gene3D" id="3.30.40.10">
    <property type="entry name" value="Zinc/RING finger domain, C3HC4 (zinc finger)"/>
    <property type="match status" value="1"/>
</dbReference>
<reference evidence="11" key="1">
    <citation type="submission" date="2021-02" db="EMBL/GenBank/DDBJ databases">
        <authorList>
            <person name="Dougan E. K."/>
            <person name="Rhodes N."/>
            <person name="Thang M."/>
            <person name="Chan C."/>
        </authorList>
    </citation>
    <scope>NUCLEOTIDE SEQUENCE</scope>
</reference>
<feature type="region of interest" description="Disordered" evidence="8">
    <location>
        <begin position="1"/>
        <end position="40"/>
    </location>
</feature>
<comment type="caution">
    <text evidence="11">The sequence shown here is derived from an EMBL/GenBank/DDBJ whole genome shotgun (WGS) entry which is preliminary data.</text>
</comment>
<dbReference type="Gene3D" id="2.60.40.10">
    <property type="entry name" value="Immunoglobulins"/>
    <property type="match status" value="1"/>
</dbReference>
<feature type="region of interest" description="Disordered" evidence="8">
    <location>
        <begin position="62"/>
        <end position="81"/>
    </location>
</feature>
<dbReference type="InterPro" id="IPR016135">
    <property type="entry name" value="UBQ-conjugating_enzyme/RWD"/>
</dbReference>
<proteinExistence type="inferred from homology"/>
<evidence type="ECO:0000256" key="3">
    <source>
        <dbReference type="ARBA" id="ARBA00012541"/>
    </source>
</evidence>
<dbReference type="SMART" id="SM00744">
    <property type="entry name" value="RINGv"/>
    <property type="match status" value="1"/>
</dbReference>
<dbReference type="SUPFAM" id="SSF81296">
    <property type="entry name" value="E set domains"/>
    <property type="match status" value="1"/>
</dbReference>
<dbReference type="SUPFAM" id="SSF57850">
    <property type="entry name" value="RING/U-box"/>
    <property type="match status" value="1"/>
</dbReference>
<dbReference type="EMBL" id="CAJNNW010000217">
    <property type="protein sequence ID" value="CAE8624998.1"/>
    <property type="molecule type" value="Genomic_DNA"/>
</dbReference>
<dbReference type="Pfam" id="PF00128">
    <property type="entry name" value="Alpha-amylase"/>
    <property type="match status" value="1"/>
</dbReference>
<dbReference type="PROSITE" id="PS51292">
    <property type="entry name" value="ZF_RING_CH"/>
    <property type="match status" value="1"/>
</dbReference>
<evidence type="ECO:0000259" key="10">
    <source>
        <dbReference type="PROSITE" id="PS51292"/>
    </source>
</evidence>
<dbReference type="InterPro" id="IPR011016">
    <property type="entry name" value="Znf_RING-CH"/>
</dbReference>
<keyword evidence="5" id="KW-0479">Metal-binding</keyword>
<dbReference type="PANTHER" id="PTHR43651:SF11">
    <property type="entry name" value="MALTO-OLIGOSYLTREHALOSE TREHALOHYDROLASE"/>
    <property type="match status" value="1"/>
</dbReference>
<organism evidence="11 12">
    <name type="scientific">Polarella glacialis</name>
    <name type="common">Dinoflagellate</name>
    <dbReference type="NCBI Taxonomy" id="89957"/>
    <lineage>
        <taxon>Eukaryota</taxon>
        <taxon>Sar</taxon>
        <taxon>Alveolata</taxon>
        <taxon>Dinophyceae</taxon>
        <taxon>Suessiales</taxon>
        <taxon>Suessiaceae</taxon>
        <taxon>Polarella</taxon>
    </lineage>
</organism>
<keyword evidence="4" id="KW-0808">Transferase</keyword>
<dbReference type="PANTHER" id="PTHR43651">
    <property type="entry name" value="1,4-ALPHA-GLUCAN-BRANCHING ENZYME"/>
    <property type="match status" value="1"/>
</dbReference>
<dbReference type="Gene3D" id="3.10.110.10">
    <property type="entry name" value="Ubiquitin Conjugating Enzyme"/>
    <property type="match status" value="1"/>
</dbReference>
<evidence type="ECO:0000256" key="6">
    <source>
        <dbReference type="ARBA" id="ARBA00022771"/>
    </source>
</evidence>
<dbReference type="InterPro" id="IPR013783">
    <property type="entry name" value="Ig-like_fold"/>
</dbReference>
<dbReference type="SMART" id="SM00642">
    <property type="entry name" value="Aamy"/>
    <property type="match status" value="1"/>
</dbReference>
<dbReference type="Proteomes" id="UP000626109">
    <property type="component" value="Unassembled WGS sequence"/>
</dbReference>